<dbReference type="GO" id="GO:0030313">
    <property type="term" value="C:cell envelope"/>
    <property type="evidence" value="ECO:0007669"/>
    <property type="project" value="UniProtKB-SubCell"/>
</dbReference>
<dbReference type="InterPro" id="IPR000515">
    <property type="entry name" value="MetI-like"/>
</dbReference>
<dbReference type="CDD" id="cd06261">
    <property type="entry name" value="TM_PBP2"/>
    <property type="match status" value="1"/>
</dbReference>
<evidence type="ECO:0000256" key="3">
    <source>
        <dbReference type="ARBA" id="ARBA00022448"/>
    </source>
</evidence>
<dbReference type="NCBIfam" id="TIGR01097">
    <property type="entry name" value="PhnE"/>
    <property type="match status" value="1"/>
</dbReference>
<evidence type="ECO:0000256" key="4">
    <source>
        <dbReference type="ARBA" id="ARBA00022596"/>
    </source>
</evidence>
<keyword evidence="12" id="KW-1185">Reference proteome</keyword>
<dbReference type="GO" id="GO:0005886">
    <property type="term" value="C:plasma membrane"/>
    <property type="evidence" value="ECO:0007669"/>
    <property type="project" value="UniProtKB-SubCell"/>
</dbReference>
<feature type="domain" description="ABC transmembrane type-1" evidence="10">
    <location>
        <begin position="78"/>
        <end position="259"/>
    </location>
</feature>
<dbReference type="PANTHER" id="PTHR30043">
    <property type="entry name" value="PHOSPHONATES TRANSPORT SYSTEM PERMEASE PROTEIN"/>
    <property type="match status" value="1"/>
</dbReference>
<evidence type="ECO:0000313" key="12">
    <source>
        <dbReference type="Proteomes" id="UP000243605"/>
    </source>
</evidence>
<dbReference type="GO" id="GO:0015675">
    <property type="term" value="P:nickel cation transport"/>
    <property type="evidence" value="ECO:0007669"/>
    <property type="project" value="UniProtKB-KW"/>
</dbReference>
<keyword evidence="3 9" id="KW-0813">Transport</keyword>
<dbReference type="OrthoDB" id="8557224at2"/>
<keyword evidence="7" id="KW-0406">Ion transport</keyword>
<feature type="transmembrane region" description="Helical" evidence="9">
    <location>
        <begin position="20"/>
        <end position="43"/>
    </location>
</feature>
<evidence type="ECO:0000256" key="5">
    <source>
        <dbReference type="ARBA" id="ARBA00022692"/>
    </source>
</evidence>
<comment type="similarity">
    <text evidence="9">Belongs to the binding-protein-dependent transport system permease family.</text>
</comment>
<evidence type="ECO:0000256" key="6">
    <source>
        <dbReference type="ARBA" id="ARBA00022989"/>
    </source>
</evidence>
<evidence type="ECO:0000256" key="8">
    <source>
        <dbReference type="ARBA" id="ARBA00023136"/>
    </source>
</evidence>
<dbReference type="InterPro" id="IPR035906">
    <property type="entry name" value="MetI-like_sf"/>
</dbReference>
<feature type="transmembrane region" description="Helical" evidence="9">
    <location>
        <begin position="128"/>
        <end position="151"/>
    </location>
</feature>
<comment type="subcellular location">
    <subcellularLocation>
        <location evidence="2">Cell envelope</location>
    </subcellularLocation>
    <subcellularLocation>
        <location evidence="9">Cell membrane</location>
        <topology evidence="9">Multi-pass membrane protein</topology>
    </subcellularLocation>
    <subcellularLocation>
        <location evidence="1">Membrane</location>
        <topology evidence="1">Multi-pass membrane protein</topology>
    </subcellularLocation>
</comment>
<accession>A0A662Z3Z1</accession>
<reference evidence="11 12" key="1">
    <citation type="submission" date="2016-10" db="EMBL/GenBank/DDBJ databases">
        <authorList>
            <person name="Varghese N."/>
            <person name="Submissions S."/>
        </authorList>
    </citation>
    <scope>NUCLEOTIDE SEQUENCE [LARGE SCALE GENOMIC DNA]</scope>
    <source>
        <strain evidence="11 12">IBRC-M10081</strain>
    </source>
</reference>
<evidence type="ECO:0000256" key="9">
    <source>
        <dbReference type="RuleBase" id="RU363032"/>
    </source>
</evidence>
<keyword evidence="4" id="KW-0533">Nickel</keyword>
<dbReference type="PROSITE" id="PS50928">
    <property type="entry name" value="ABC_TM1"/>
    <property type="match status" value="1"/>
</dbReference>
<dbReference type="GO" id="GO:0015416">
    <property type="term" value="F:ABC-type phosphonate transporter activity"/>
    <property type="evidence" value="ECO:0007669"/>
    <property type="project" value="InterPro"/>
</dbReference>
<keyword evidence="7" id="KW-0921">Nickel transport</keyword>
<feature type="transmembrane region" description="Helical" evidence="9">
    <location>
        <begin position="83"/>
        <end position="108"/>
    </location>
</feature>
<name>A0A662Z3Z1_9STAP</name>
<evidence type="ECO:0000259" key="10">
    <source>
        <dbReference type="PROSITE" id="PS50928"/>
    </source>
</evidence>
<proteinExistence type="inferred from homology"/>
<dbReference type="RefSeq" id="WP_091475362.1">
    <property type="nucleotide sequence ID" value="NZ_FOIT01000004.1"/>
</dbReference>
<dbReference type="SUPFAM" id="SSF161098">
    <property type="entry name" value="MetI-like"/>
    <property type="match status" value="1"/>
</dbReference>
<dbReference type="InterPro" id="IPR005769">
    <property type="entry name" value="PhnE/PtxC"/>
</dbReference>
<organism evidence="11 12">
    <name type="scientific">Aliicoccus persicus</name>
    <dbReference type="NCBI Taxonomy" id="930138"/>
    <lineage>
        <taxon>Bacteria</taxon>
        <taxon>Bacillati</taxon>
        <taxon>Bacillota</taxon>
        <taxon>Bacilli</taxon>
        <taxon>Bacillales</taxon>
        <taxon>Staphylococcaceae</taxon>
        <taxon>Aliicoccus</taxon>
    </lineage>
</organism>
<sequence length="267" mass="29224">MENRDKVKINQLFSRKKKMYTAAILIILAAVYIVAFLSTPFTIRSSSVSTLETLRRLFIEPLINPEYYSGYLEMIELMLETIAIAYAGVTVATIIAVPVGFLAARNLLGPLSYLAKALLNAIRAIPELIFAIIFVASVGIGPYAGVLAISINSVGMIGKLYAEVIESIDEEPLEAIRASGGNRIQVIWYGVLPQVLPEFVSYSLYRFEIDVRASTVLGIVGAGGIGAPLILATWQRNWEDVGMILIVVVVFVSIIDILSGQIRKRLT</sequence>
<feature type="transmembrane region" description="Helical" evidence="9">
    <location>
        <begin position="216"/>
        <end position="235"/>
    </location>
</feature>
<dbReference type="Proteomes" id="UP000243605">
    <property type="component" value="Unassembled WGS sequence"/>
</dbReference>
<gene>
    <name evidence="11" type="ORF">SAMN05192557_1509</name>
</gene>
<evidence type="ECO:0000256" key="1">
    <source>
        <dbReference type="ARBA" id="ARBA00004141"/>
    </source>
</evidence>
<evidence type="ECO:0000313" key="11">
    <source>
        <dbReference type="EMBL" id="SEW07643.1"/>
    </source>
</evidence>
<dbReference type="EMBL" id="FOIT01000004">
    <property type="protein sequence ID" value="SEW07643.1"/>
    <property type="molecule type" value="Genomic_DNA"/>
</dbReference>
<dbReference type="Gene3D" id="1.10.3720.10">
    <property type="entry name" value="MetI-like"/>
    <property type="match status" value="1"/>
</dbReference>
<keyword evidence="6 9" id="KW-1133">Transmembrane helix</keyword>
<feature type="transmembrane region" description="Helical" evidence="9">
    <location>
        <begin position="241"/>
        <end position="259"/>
    </location>
</feature>
<dbReference type="PANTHER" id="PTHR30043:SF8">
    <property type="entry name" value="ABC TRANSPORTER, PERMEASE PROTEIN CC0363, PUTATIVE-RELATED"/>
    <property type="match status" value="1"/>
</dbReference>
<keyword evidence="5 9" id="KW-0812">Transmembrane</keyword>
<protein>
    <submittedName>
        <fullName evidence="11">Phosphonate transport system permease protein</fullName>
    </submittedName>
</protein>
<dbReference type="Pfam" id="PF00528">
    <property type="entry name" value="BPD_transp_1"/>
    <property type="match status" value="1"/>
</dbReference>
<dbReference type="AlphaFoldDB" id="A0A662Z3Z1"/>
<evidence type="ECO:0000256" key="7">
    <source>
        <dbReference type="ARBA" id="ARBA00023112"/>
    </source>
</evidence>
<evidence type="ECO:0000256" key="2">
    <source>
        <dbReference type="ARBA" id="ARBA00004196"/>
    </source>
</evidence>
<keyword evidence="8 9" id="KW-0472">Membrane</keyword>